<keyword evidence="3" id="KW-1185">Reference proteome</keyword>
<dbReference type="Pfam" id="PF10116">
    <property type="entry name" value="Host_attach"/>
    <property type="match status" value="1"/>
</dbReference>
<name>A0A1I4ZBE7_9GAMM</name>
<protein>
    <submittedName>
        <fullName evidence="2">Protein required for attachment to host cells</fullName>
    </submittedName>
</protein>
<proteinExistence type="predicted"/>
<feature type="region of interest" description="Disordered" evidence="1">
    <location>
        <begin position="40"/>
        <end position="59"/>
    </location>
</feature>
<gene>
    <name evidence="2" type="ORF">SAMN05216289_12425</name>
</gene>
<dbReference type="Proteomes" id="UP000198575">
    <property type="component" value="Unassembled WGS sequence"/>
</dbReference>
<evidence type="ECO:0000313" key="3">
    <source>
        <dbReference type="Proteomes" id="UP000198575"/>
    </source>
</evidence>
<dbReference type="EMBL" id="FOVF01000024">
    <property type="protein sequence ID" value="SFN47299.1"/>
    <property type="molecule type" value="Genomic_DNA"/>
</dbReference>
<dbReference type="AlphaFoldDB" id="A0A1I4ZBE7"/>
<sequence length="149" mass="16296">MPAHPTTWILVADRAQARILDVGPDGGLREVACFADPEGRAAGRDLESDRPPRVHESVGGTRHAIEPHTSLHDKTATRFARLLRDALVRGHDKHSFDRLVLVAPPRFLGFLRDALDKALLDCVIGEVGHDLTGLATHDLRGHLPDEAFA</sequence>
<feature type="compositionally biased region" description="Basic and acidic residues" evidence="1">
    <location>
        <begin position="40"/>
        <end position="56"/>
    </location>
</feature>
<dbReference type="RefSeq" id="WP_175498106.1">
    <property type="nucleotide sequence ID" value="NZ_FOVF01000024.1"/>
</dbReference>
<dbReference type="InterPro" id="IPR019291">
    <property type="entry name" value="Host_attachment_protein"/>
</dbReference>
<evidence type="ECO:0000256" key="1">
    <source>
        <dbReference type="SAM" id="MobiDB-lite"/>
    </source>
</evidence>
<evidence type="ECO:0000313" key="2">
    <source>
        <dbReference type="EMBL" id="SFN47299.1"/>
    </source>
</evidence>
<accession>A0A1I4ZBE7</accession>
<organism evidence="2 3">
    <name type="scientific">Dokdonella immobilis</name>
    <dbReference type="NCBI Taxonomy" id="578942"/>
    <lineage>
        <taxon>Bacteria</taxon>
        <taxon>Pseudomonadati</taxon>
        <taxon>Pseudomonadota</taxon>
        <taxon>Gammaproteobacteria</taxon>
        <taxon>Lysobacterales</taxon>
        <taxon>Rhodanobacteraceae</taxon>
        <taxon>Dokdonella</taxon>
    </lineage>
</organism>
<reference evidence="2 3" key="1">
    <citation type="submission" date="2016-10" db="EMBL/GenBank/DDBJ databases">
        <authorList>
            <person name="de Groot N.N."/>
        </authorList>
    </citation>
    <scope>NUCLEOTIDE SEQUENCE [LARGE SCALE GENOMIC DNA]</scope>
    <source>
        <strain evidence="2 3">CGMCC 1.7659</strain>
    </source>
</reference>